<dbReference type="GO" id="GO:0022857">
    <property type="term" value="F:transmembrane transporter activity"/>
    <property type="evidence" value="ECO:0007669"/>
    <property type="project" value="InterPro"/>
</dbReference>
<dbReference type="AlphaFoldDB" id="A0A243WLH7"/>
<feature type="transmembrane region" description="Helical" evidence="6">
    <location>
        <begin position="299"/>
        <end position="322"/>
    </location>
</feature>
<keyword evidence="8" id="KW-1185">Reference proteome</keyword>
<feature type="transmembrane region" description="Helical" evidence="6">
    <location>
        <begin position="91"/>
        <end position="108"/>
    </location>
</feature>
<comment type="subcellular location">
    <subcellularLocation>
        <location evidence="1">Membrane</location>
        <topology evidence="1">Multi-pass membrane protein</topology>
    </subcellularLocation>
</comment>
<dbReference type="Proteomes" id="UP000194873">
    <property type="component" value="Unassembled WGS sequence"/>
</dbReference>
<feature type="transmembrane region" description="Helical" evidence="6">
    <location>
        <begin position="20"/>
        <end position="38"/>
    </location>
</feature>
<evidence type="ECO:0000256" key="4">
    <source>
        <dbReference type="ARBA" id="ARBA00022989"/>
    </source>
</evidence>
<accession>A0A243WLH7</accession>
<dbReference type="PANTHER" id="PTHR19432:SF35">
    <property type="entry name" value="SOLUTE CARRIER FAMILY 45 MEMBER 3 ISOFORM X1"/>
    <property type="match status" value="1"/>
</dbReference>
<feature type="transmembrane region" description="Helical" evidence="6">
    <location>
        <begin position="419"/>
        <end position="438"/>
    </location>
</feature>
<protein>
    <submittedName>
        <fullName evidence="7">MFS transporter</fullName>
    </submittedName>
</protein>
<name>A0A243WLH7_9BACT</name>
<dbReference type="GO" id="GO:0016020">
    <property type="term" value="C:membrane"/>
    <property type="evidence" value="ECO:0007669"/>
    <property type="project" value="UniProtKB-SubCell"/>
</dbReference>
<feature type="transmembrane region" description="Helical" evidence="6">
    <location>
        <begin position="354"/>
        <end position="375"/>
    </location>
</feature>
<reference evidence="7 8" key="1">
    <citation type="submission" date="2017-01" db="EMBL/GenBank/DDBJ databases">
        <title>A new Hymenobacter.</title>
        <authorList>
            <person name="Liang Y."/>
            <person name="Feng F."/>
        </authorList>
    </citation>
    <scope>NUCLEOTIDE SEQUENCE [LARGE SCALE GENOMIC DNA]</scope>
    <source>
        <strain evidence="7">MIMBbqt21</strain>
    </source>
</reference>
<evidence type="ECO:0000256" key="5">
    <source>
        <dbReference type="ARBA" id="ARBA00023136"/>
    </source>
</evidence>
<dbReference type="Gene3D" id="1.20.1250.20">
    <property type="entry name" value="MFS general substrate transporter like domains"/>
    <property type="match status" value="1"/>
</dbReference>
<dbReference type="EMBL" id="MTSE01000001">
    <property type="protein sequence ID" value="OUJ76147.1"/>
    <property type="molecule type" value="Genomic_DNA"/>
</dbReference>
<gene>
    <name evidence="7" type="ORF">BXP70_02425</name>
</gene>
<dbReference type="InterPro" id="IPR011701">
    <property type="entry name" value="MFS"/>
</dbReference>
<evidence type="ECO:0000313" key="8">
    <source>
        <dbReference type="Proteomes" id="UP000194873"/>
    </source>
</evidence>
<evidence type="ECO:0000256" key="1">
    <source>
        <dbReference type="ARBA" id="ARBA00004141"/>
    </source>
</evidence>
<sequence>MATSVVASTDSRAKPRLSFWQIWNMSFGFLGIQFGFALQNANVSRIFETLGAKPDELAFFWLAAPLTGLLVQPIIGYLSDRTWSPRWGRRRPYFTIGAILASAALLVMPNASTLWMAVGTLWLMDSSINISMEPFRALVGDLLPDEQRTMGFAAQTFFIGIGAVVASLLPYLFTNYFDVSNTAGAGEIPPSVRYSFYLGGAAFLGAVLWTVFRTREYPPADLAAFEEEKRQTAGFANGLRESFAGIFNMPKTMKQLAIVQFFSWLALFSMWIYTTQAVTAHIYHTSDTTSKLYNEGADWVGVCFAVYNGVSAIAALLLPFLARATSRRVTHMLCLVLGGLGLISVYFIQSPGMLLLSMVGVGVAWASILSVPYAMLAGALPANKMGYYMGVFNFFIVIPQVVAGLILGWCTKHLFHDESVYTLVLGGFSMILSGLLTLRVHDADDVPATVEPAALSNPAYDSPLETDPRL</sequence>
<feature type="transmembrane region" description="Helical" evidence="6">
    <location>
        <begin position="387"/>
        <end position="407"/>
    </location>
</feature>
<evidence type="ECO:0000256" key="2">
    <source>
        <dbReference type="ARBA" id="ARBA00022448"/>
    </source>
</evidence>
<evidence type="ECO:0000256" key="3">
    <source>
        <dbReference type="ARBA" id="ARBA00022692"/>
    </source>
</evidence>
<keyword evidence="2" id="KW-0813">Transport</keyword>
<organism evidence="7 8">
    <name type="scientific">Hymenobacter crusticola</name>
    <dbReference type="NCBI Taxonomy" id="1770526"/>
    <lineage>
        <taxon>Bacteria</taxon>
        <taxon>Pseudomonadati</taxon>
        <taxon>Bacteroidota</taxon>
        <taxon>Cytophagia</taxon>
        <taxon>Cytophagales</taxon>
        <taxon>Hymenobacteraceae</taxon>
        <taxon>Hymenobacter</taxon>
    </lineage>
</organism>
<evidence type="ECO:0000313" key="7">
    <source>
        <dbReference type="EMBL" id="OUJ76147.1"/>
    </source>
</evidence>
<dbReference type="InterPro" id="IPR036259">
    <property type="entry name" value="MFS_trans_sf"/>
</dbReference>
<evidence type="ECO:0000256" key="6">
    <source>
        <dbReference type="SAM" id="Phobius"/>
    </source>
</evidence>
<keyword evidence="5 6" id="KW-0472">Membrane</keyword>
<dbReference type="RefSeq" id="WP_218779723.1">
    <property type="nucleotide sequence ID" value="NZ_MTSE01000001.1"/>
</dbReference>
<dbReference type="SUPFAM" id="SSF103473">
    <property type="entry name" value="MFS general substrate transporter"/>
    <property type="match status" value="1"/>
</dbReference>
<feature type="transmembrane region" description="Helical" evidence="6">
    <location>
        <begin position="58"/>
        <end position="79"/>
    </location>
</feature>
<dbReference type="Pfam" id="PF07690">
    <property type="entry name" value="MFS_1"/>
    <property type="match status" value="1"/>
</dbReference>
<keyword evidence="3 6" id="KW-0812">Transmembrane</keyword>
<keyword evidence="4 6" id="KW-1133">Transmembrane helix</keyword>
<feature type="transmembrane region" description="Helical" evidence="6">
    <location>
        <begin position="329"/>
        <end position="348"/>
    </location>
</feature>
<feature type="transmembrane region" description="Helical" evidence="6">
    <location>
        <begin position="256"/>
        <end position="279"/>
    </location>
</feature>
<feature type="transmembrane region" description="Helical" evidence="6">
    <location>
        <begin position="152"/>
        <end position="174"/>
    </location>
</feature>
<comment type="caution">
    <text evidence="7">The sequence shown here is derived from an EMBL/GenBank/DDBJ whole genome shotgun (WGS) entry which is preliminary data.</text>
</comment>
<proteinExistence type="predicted"/>
<dbReference type="PANTHER" id="PTHR19432">
    <property type="entry name" value="SUGAR TRANSPORTER"/>
    <property type="match status" value="1"/>
</dbReference>